<evidence type="ECO:0008006" key="4">
    <source>
        <dbReference type="Google" id="ProtNLM"/>
    </source>
</evidence>
<comment type="caution">
    <text evidence="2">The sequence shown here is derived from an EMBL/GenBank/DDBJ whole genome shotgun (WGS) entry which is preliminary data.</text>
</comment>
<feature type="compositionally biased region" description="Polar residues" evidence="1">
    <location>
        <begin position="792"/>
        <end position="802"/>
    </location>
</feature>
<feature type="region of interest" description="Disordered" evidence="1">
    <location>
        <begin position="485"/>
        <end position="542"/>
    </location>
</feature>
<evidence type="ECO:0000256" key="1">
    <source>
        <dbReference type="SAM" id="MobiDB-lite"/>
    </source>
</evidence>
<feature type="compositionally biased region" description="Basic and acidic residues" evidence="1">
    <location>
        <begin position="504"/>
        <end position="518"/>
    </location>
</feature>
<evidence type="ECO:0000313" key="2">
    <source>
        <dbReference type="EMBL" id="KAF6789345.1"/>
    </source>
</evidence>
<feature type="region of interest" description="Disordered" evidence="1">
    <location>
        <begin position="1"/>
        <end position="59"/>
    </location>
</feature>
<feature type="region of interest" description="Disordered" evidence="1">
    <location>
        <begin position="113"/>
        <end position="178"/>
    </location>
</feature>
<dbReference type="Proteomes" id="UP000652219">
    <property type="component" value="Unassembled WGS sequence"/>
</dbReference>
<feature type="compositionally biased region" description="Polar residues" evidence="1">
    <location>
        <begin position="522"/>
        <end position="535"/>
    </location>
</feature>
<organism evidence="2 3">
    <name type="scientific">Colletotrichum sojae</name>
    <dbReference type="NCBI Taxonomy" id="2175907"/>
    <lineage>
        <taxon>Eukaryota</taxon>
        <taxon>Fungi</taxon>
        <taxon>Dikarya</taxon>
        <taxon>Ascomycota</taxon>
        <taxon>Pezizomycotina</taxon>
        <taxon>Sordariomycetes</taxon>
        <taxon>Hypocreomycetidae</taxon>
        <taxon>Glomerellales</taxon>
        <taxon>Glomerellaceae</taxon>
        <taxon>Colletotrichum</taxon>
        <taxon>Colletotrichum orchidearum species complex</taxon>
    </lineage>
</organism>
<dbReference type="PANTHER" id="PTHR38166">
    <property type="entry name" value="C2H2-TYPE DOMAIN-CONTAINING PROTEIN-RELATED"/>
    <property type="match status" value="1"/>
</dbReference>
<proteinExistence type="predicted"/>
<reference evidence="2 3" key="1">
    <citation type="journal article" date="2020" name="Phytopathology">
        <title>Genome Sequence Resources of Colletotrichum truncatum, C. plurivorum, C. musicola, and C. sojae: Four Species Pathogenic to Soybean (Glycine max).</title>
        <authorList>
            <person name="Rogerio F."/>
            <person name="Boufleur T.R."/>
            <person name="Ciampi-Guillardi M."/>
            <person name="Sukno S.A."/>
            <person name="Thon M.R."/>
            <person name="Massola Junior N.S."/>
            <person name="Baroncelli R."/>
        </authorList>
    </citation>
    <scope>NUCLEOTIDE SEQUENCE [LARGE SCALE GENOMIC DNA]</scope>
    <source>
        <strain evidence="2 3">LFN0009</strain>
    </source>
</reference>
<dbReference type="EMBL" id="WIGN01000536">
    <property type="protein sequence ID" value="KAF6789345.1"/>
    <property type="molecule type" value="Genomic_DNA"/>
</dbReference>
<feature type="region of interest" description="Disordered" evidence="1">
    <location>
        <begin position="785"/>
        <end position="805"/>
    </location>
</feature>
<keyword evidence="3" id="KW-1185">Reference proteome</keyword>
<accession>A0A8H6MJH3</accession>
<dbReference type="PANTHER" id="PTHR38166:SF1">
    <property type="entry name" value="C2H2-TYPE DOMAIN-CONTAINING PROTEIN"/>
    <property type="match status" value="1"/>
</dbReference>
<sequence length="864" mass="95062">MPDEPSIFSLVQQEPFETLPSPTVTDEEDRSTDDTGWSDFDVYSDTGSQDANPGIGPSAWHTALISTGVPSKTARIDERPPFRSFSLYIHQSTEAPSPPACPPRGPLVVVAVSTSRRRKSRAPAYDSSWANSTAPDLLAPPRRSASGKSQAPWNPRESAPFRSPEYPDHGSENIGTRPEMLQSLSPYPLTNRFQQATRTSSSNILAHRFKDANVVPVSSRPPRSPLPLHSVISSPPSPSPAMASKSSLEDLRTVTEKLDGLSMDLSIAADHSRLSDMVFRNREDMEWLDNDIDVYFAPDTVVSHDAGSLPDSLPAGHPSSGFSSLPGKAVLEACYRTESDGTQALRQTTSTKDQDLLDSDVRRSAADTLGNQSTLSDATIAALVETKSSPAANNETGEPICEATESMEIQSFRRSCSVVSMGSKASQESAKSDETESSFTGSLWLLSEHSNEPETLGEEHPFFPLKPVALRKVLEDFRAWQACPMGPPNSSSAASPLKASGDNQSKESSRKRSRKSDSEQSPNNDGTDPSKNQKTANKRQKISDKKLTFACPFSKKDPMKHRDCYRFTLNRIRDVKQHLVRCHRVPLYCPRCMDTFPDEELRDIHIRDVDCPRRQFVRLDCVTDSQRGQLSKKVPSNISVENQCGRHLPSGIAYGDPAEAGAGSSVCTPLSASPYIDNDLLQDITLYQDYLTNHGPRILSDILTSRGAVTWHLPNEERDLAAFQNSIFEEGLRVIFKQWASQNGISVPEPAAQSISVSVDQLMPADGDERSTLPMENPQASSIFTDDRQQHDAASSSEQLTVPSELDLEHLGASLGDSEDMWAEDFDTPQLASRTTEEEGQLMRIMADSQSEQQYSSWAWSLFH</sequence>
<feature type="region of interest" description="Disordered" evidence="1">
    <location>
        <begin position="216"/>
        <end position="244"/>
    </location>
</feature>
<dbReference type="AlphaFoldDB" id="A0A8H6MJH3"/>
<protein>
    <recommendedName>
        <fullName evidence="4">C2H2-type domain-containing protein</fullName>
    </recommendedName>
</protein>
<name>A0A8H6MJH3_9PEZI</name>
<gene>
    <name evidence="2" type="ORF">CSOJ01_14824</name>
</gene>
<evidence type="ECO:0000313" key="3">
    <source>
        <dbReference type="Proteomes" id="UP000652219"/>
    </source>
</evidence>